<organism evidence="1 2">
    <name type="scientific">Paraglomus brasilianum</name>
    <dbReference type="NCBI Taxonomy" id="144538"/>
    <lineage>
        <taxon>Eukaryota</taxon>
        <taxon>Fungi</taxon>
        <taxon>Fungi incertae sedis</taxon>
        <taxon>Mucoromycota</taxon>
        <taxon>Glomeromycotina</taxon>
        <taxon>Glomeromycetes</taxon>
        <taxon>Paraglomerales</taxon>
        <taxon>Paraglomeraceae</taxon>
        <taxon>Paraglomus</taxon>
    </lineage>
</organism>
<evidence type="ECO:0000313" key="1">
    <source>
        <dbReference type="EMBL" id="CAG8559984.1"/>
    </source>
</evidence>
<evidence type="ECO:0000313" key="2">
    <source>
        <dbReference type="Proteomes" id="UP000789739"/>
    </source>
</evidence>
<dbReference type="Proteomes" id="UP000789739">
    <property type="component" value="Unassembled WGS sequence"/>
</dbReference>
<dbReference type="EMBL" id="CAJVPI010000655">
    <property type="protein sequence ID" value="CAG8559984.1"/>
    <property type="molecule type" value="Genomic_DNA"/>
</dbReference>
<reference evidence="1" key="1">
    <citation type="submission" date="2021-06" db="EMBL/GenBank/DDBJ databases">
        <authorList>
            <person name="Kallberg Y."/>
            <person name="Tangrot J."/>
            <person name="Rosling A."/>
        </authorList>
    </citation>
    <scope>NUCLEOTIDE SEQUENCE</scope>
    <source>
        <strain evidence="1">BR232B</strain>
    </source>
</reference>
<sequence length="133" mass="15097">MINGREANPNSEKDINYFLDVNNNEEKKDWEESVALLSQPPIIRFNGYGGFVTKKDLENSSEGIETFGLTTCNRPFESAVETIVHELAHSIVDAMLIKYDGEEGGGHGKLFYDLMEDIDKMVRETPEFKEFEA</sequence>
<keyword evidence="2" id="KW-1185">Reference proteome</keyword>
<gene>
    <name evidence="1" type="ORF">PBRASI_LOCUS5539</name>
</gene>
<protein>
    <submittedName>
        <fullName evidence="1">1353_t:CDS:1</fullName>
    </submittedName>
</protein>
<comment type="caution">
    <text evidence="1">The sequence shown here is derived from an EMBL/GenBank/DDBJ whole genome shotgun (WGS) entry which is preliminary data.</text>
</comment>
<proteinExistence type="predicted"/>
<name>A0A9N9BBC9_9GLOM</name>
<accession>A0A9N9BBC9</accession>
<dbReference type="AlphaFoldDB" id="A0A9N9BBC9"/>
<dbReference type="OrthoDB" id="2361510at2759"/>